<proteinExistence type="predicted"/>
<organism evidence="5 6">
    <name type="scientific">Mesorhizobium escarrei</name>
    <dbReference type="NCBI Taxonomy" id="666018"/>
    <lineage>
        <taxon>Bacteria</taxon>
        <taxon>Pseudomonadati</taxon>
        <taxon>Pseudomonadota</taxon>
        <taxon>Alphaproteobacteria</taxon>
        <taxon>Hyphomicrobiales</taxon>
        <taxon>Phyllobacteriaceae</taxon>
        <taxon>Mesorhizobium</taxon>
    </lineage>
</organism>
<feature type="domain" description="Core-binding (CB)" evidence="4">
    <location>
        <begin position="184"/>
        <end position="265"/>
    </location>
</feature>
<dbReference type="PROSITE" id="PS51900">
    <property type="entry name" value="CB"/>
    <property type="match status" value="1"/>
</dbReference>
<accession>A0ABM9EIV5</accession>
<keyword evidence="1" id="KW-0229">DNA integration</keyword>
<dbReference type="InterPro" id="IPR004107">
    <property type="entry name" value="Integrase_SAM-like_N"/>
</dbReference>
<protein>
    <recommendedName>
        <fullName evidence="4">Core-binding (CB) domain-containing protein</fullName>
    </recommendedName>
</protein>
<evidence type="ECO:0000259" key="4">
    <source>
        <dbReference type="PROSITE" id="PS51900"/>
    </source>
</evidence>
<evidence type="ECO:0000313" key="6">
    <source>
        <dbReference type="Proteomes" id="UP001153050"/>
    </source>
</evidence>
<sequence>MDGKVAIPVGDIIRTVKAGATVKVSLDTKDPAEAKKRHREADAALHDFWQRFRQGFQPLTTKEIQALAGILYARLGDMMDSEPGEEGIWKAVLRLNKGKEEGGELDRWFGPTVDELFAEQGVNVDPLSRTRVVHAASKAIQLAAETNLKKARGDYSPDETRKRFPNWETERGKAQPVPRAAGNLNLFALLDHKFATQSLKEKTKSDYARDLSKFVKSSGHRNAQDVTNEDVRKWRDELIAEGLSPSKVAQAGNAVALTEWPKWIVRLGRRAFVVDERAPEGLPLRR</sequence>
<comment type="caution">
    <text evidence="5">The sequence shown here is derived from an EMBL/GenBank/DDBJ whole genome shotgun (WGS) entry which is preliminary data.</text>
</comment>
<dbReference type="Pfam" id="PF20172">
    <property type="entry name" value="DUF6538"/>
    <property type="match status" value="1"/>
</dbReference>
<evidence type="ECO:0000313" key="5">
    <source>
        <dbReference type="EMBL" id="CAH2409326.1"/>
    </source>
</evidence>
<keyword evidence="2 3" id="KW-0238">DNA-binding</keyword>
<dbReference type="Pfam" id="PF02899">
    <property type="entry name" value="Phage_int_SAM_1"/>
    <property type="match status" value="1"/>
</dbReference>
<evidence type="ECO:0000256" key="1">
    <source>
        <dbReference type="ARBA" id="ARBA00022908"/>
    </source>
</evidence>
<gene>
    <name evidence="5" type="ORF">MES5069_800005</name>
</gene>
<dbReference type="InterPro" id="IPR010998">
    <property type="entry name" value="Integrase_recombinase_N"/>
</dbReference>
<dbReference type="InterPro" id="IPR046668">
    <property type="entry name" value="DUF6538"/>
</dbReference>
<reference evidence="5 6" key="1">
    <citation type="submission" date="2022-03" db="EMBL/GenBank/DDBJ databases">
        <authorList>
            <person name="Brunel B."/>
        </authorList>
    </citation>
    <scope>NUCLEOTIDE SEQUENCE [LARGE SCALE GENOMIC DNA]</scope>
    <source>
        <strain evidence="5">STM5069sample</strain>
    </source>
</reference>
<keyword evidence="6" id="KW-1185">Reference proteome</keyword>
<dbReference type="Gene3D" id="1.10.150.130">
    <property type="match status" value="1"/>
</dbReference>
<evidence type="ECO:0000256" key="3">
    <source>
        <dbReference type="PROSITE-ProRule" id="PRU01248"/>
    </source>
</evidence>
<dbReference type="InterPro" id="IPR044068">
    <property type="entry name" value="CB"/>
</dbReference>
<dbReference type="Proteomes" id="UP001153050">
    <property type="component" value="Unassembled WGS sequence"/>
</dbReference>
<dbReference type="EMBL" id="CAKXZT010000180">
    <property type="protein sequence ID" value="CAH2409326.1"/>
    <property type="molecule type" value="Genomic_DNA"/>
</dbReference>
<name>A0ABM9EIV5_9HYPH</name>
<evidence type="ECO:0000256" key="2">
    <source>
        <dbReference type="ARBA" id="ARBA00023125"/>
    </source>
</evidence>